<keyword evidence="3" id="KW-0723">Serine/threonine-protein kinase</keyword>
<reference evidence="7" key="2">
    <citation type="submission" date="2017-12" db="EMBL/GenBank/DDBJ databases">
        <title>Genome sequence of the Bar-tailed Godwit (Limosa lapponica baueri).</title>
        <authorList>
            <person name="Lima N.C.B."/>
            <person name="Parody-Merino A.M."/>
            <person name="Battley P.F."/>
            <person name="Fidler A.E."/>
            <person name="Prosdocimi F."/>
        </authorList>
    </citation>
    <scope>NUCLEOTIDE SEQUENCE [LARGE SCALE GENOMIC DNA]</scope>
</reference>
<keyword evidence="4" id="KW-0808">Transferase</keyword>
<evidence type="ECO:0000256" key="2">
    <source>
        <dbReference type="ARBA" id="ARBA00022490"/>
    </source>
</evidence>
<comment type="subcellular location">
    <subcellularLocation>
        <location evidence="1">Cytoplasm</location>
    </subcellularLocation>
</comment>
<name>A0A2I0T110_LIMLA</name>
<dbReference type="OrthoDB" id="122279at2759"/>
<dbReference type="PANTHER" id="PTHR46392">
    <property type="entry name" value="DUAL SERINE/THREONINE AND TYROSINE PROTEIN KINASE"/>
    <property type="match status" value="1"/>
</dbReference>
<dbReference type="PANTHER" id="PTHR46392:SF1">
    <property type="entry name" value="DUAL SERINE_THREONINE AND TYROSINE PROTEIN KINASE"/>
    <property type="match status" value="1"/>
</dbReference>
<evidence type="ECO:0000313" key="6">
    <source>
        <dbReference type="EMBL" id="PKU27493.1"/>
    </source>
</evidence>
<keyword evidence="7" id="KW-1185">Reference proteome</keyword>
<dbReference type="Proteomes" id="UP000233556">
    <property type="component" value="Unassembled WGS sequence"/>
</dbReference>
<keyword evidence="5" id="KW-0418">Kinase</keyword>
<keyword evidence="2" id="KW-0963">Cytoplasm</keyword>
<dbReference type="GO" id="GO:0005737">
    <property type="term" value="C:cytoplasm"/>
    <property type="evidence" value="ECO:0007669"/>
    <property type="project" value="UniProtKB-SubCell"/>
</dbReference>
<dbReference type="GO" id="GO:0043066">
    <property type="term" value="P:negative regulation of apoptotic process"/>
    <property type="evidence" value="ECO:0007669"/>
    <property type="project" value="TreeGrafter"/>
</dbReference>
<dbReference type="GO" id="GO:0044344">
    <property type="term" value="P:cellular response to fibroblast growth factor stimulus"/>
    <property type="evidence" value="ECO:0007669"/>
    <property type="project" value="TreeGrafter"/>
</dbReference>
<protein>
    <recommendedName>
        <fullName evidence="8">Serine-threonine/tyrosine-protein kinase catalytic domain-containing protein</fullName>
    </recommendedName>
</protein>
<organism evidence="6 7">
    <name type="scientific">Limosa lapponica baueri</name>
    <dbReference type="NCBI Taxonomy" id="1758121"/>
    <lineage>
        <taxon>Eukaryota</taxon>
        <taxon>Metazoa</taxon>
        <taxon>Chordata</taxon>
        <taxon>Craniata</taxon>
        <taxon>Vertebrata</taxon>
        <taxon>Euteleostomi</taxon>
        <taxon>Archelosauria</taxon>
        <taxon>Archosauria</taxon>
        <taxon>Dinosauria</taxon>
        <taxon>Saurischia</taxon>
        <taxon>Theropoda</taxon>
        <taxon>Coelurosauria</taxon>
        <taxon>Aves</taxon>
        <taxon>Neognathae</taxon>
        <taxon>Neoaves</taxon>
        <taxon>Charadriiformes</taxon>
        <taxon>Scolopacidae</taxon>
        <taxon>Limosa</taxon>
    </lineage>
</organism>
<evidence type="ECO:0000313" key="7">
    <source>
        <dbReference type="Proteomes" id="UP000233556"/>
    </source>
</evidence>
<dbReference type="GO" id="GO:0070374">
    <property type="term" value="P:positive regulation of ERK1 and ERK2 cascade"/>
    <property type="evidence" value="ECO:0007669"/>
    <property type="project" value="TreeGrafter"/>
</dbReference>
<evidence type="ECO:0000256" key="4">
    <source>
        <dbReference type="ARBA" id="ARBA00022679"/>
    </source>
</evidence>
<evidence type="ECO:0000256" key="5">
    <source>
        <dbReference type="ARBA" id="ARBA00022777"/>
    </source>
</evidence>
<evidence type="ECO:0000256" key="1">
    <source>
        <dbReference type="ARBA" id="ARBA00004496"/>
    </source>
</evidence>
<reference evidence="7" key="1">
    <citation type="submission" date="2017-11" db="EMBL/GenBank/DDBJ databases">
        <authorList>
            <person name="Lima N.C."/>
            <person name="Parody-Merino A.M."/>
            <person name="Battley P.F."/>
            <person name="Fidler A.E."/>
            <person name="Prosdocimi F."/>
        </authorList>
    </citation>
    <scope>NUCLEOTIDE SEQUENCE [LARGE SCALE GENOMIC DNA]</scope>
</reference>
<proteinExistence type="predicted"/>
<dbReference type="GO" id="GO:0004674">
    <property type="term" value="F:protein serine/threonine kinase activity"/>
    <property type="evidence" value="ECO:0007669"/>
    <property type="project" value="UniProtKB-KW"/>
</dbReference>
<accession>A0A2I0T110</accession>
<gene>
    <name evidence="6" type="ORF">llap_22203</name>
</gene>
<dbReference type="EMBL" id="KZ526651">
    <property type="protein sequence ID" value="PKU27493.1"/>
    <property type="molecule type" value="Genomic_DNA"/>
</dbReference>
<evidence type="ECO:0000256" key="3">
    <source>
        <dbReference type="ARBA" id="ARBA00022527"/>
    </source>
</evidence>
<evidence type="ECO:0008006" key="8">
    <source>
        <dbReference type="Google" id="ProtNLM"/>
    </source>
</evidence>
<dbReference type="AlphaFoldDB" id="A0A2I0T110"/>
<dbReference type="InterPro" id="IPR051302">
    <property type="entry name" value="Dual_SerThr-Tyr_Kinase"/>
</dbReference>
<sequence length="83" mass="9428">MHDLLDDFSSAPNDVLVALLKWVRPERLPVFDEECWQLMEACWDGDSSQRPLLGIVQPMLQGIMDRLCKSSSEHPNKGLDDST</sequence>
<dbReference type="GO" id="GO:0045743">
    <property type="term" value="P:positive regulation of fibroblast growth factor receptor signaling pathway"/>
    <property type="evidence" value="ECO:0007669"/>
    <property type="project" value="TreeGrafter"/>
</dbReference>